<evidence type="ECO:0000313" key="3">
    <source>
        <dbReference type="Proteomes" id="UP000184543"/>
    </source>
</evidence>
<protein>
    <recommendedName>
        <fullName evidence="4">DUF4199 domain-containing protein</fullName>
    </recommendedName>
</protein>
<feature type="transmembrane region" description="Helical" evidence="1">
    <location>
        <begin position="143"/>
        <end position="169"/>
    </location>
</feature>
<proteinExistence type="predicted"/>
<organism evidence="2 3">
    <name type="scientific">Pseudozobellia thermophila</name>
    <dbReference type="NCBI Taxonomy" id="192903"/>
    <lineage>
        <taxon>Bacteria</taxon>
        <taxon>Pseudomonadati</taxon>
        <taxon>Bacteroidota</taxon>
        <taxon>Flavobacteriia</taxon>
        <taxon>Flavobacteriales</taxon>
        <taxon>Flavobacteriaceae</taxon>
        <taxon>Pseudozobellia</taxon>
    </lineage>
</organism>
<dbReference type="AlphaFoldDB" id="A0A1M6FIA4"/>
<keyword evidence="1" id="KW-1133">Transmembrane helix</keyword>
<evidence type="ECO:0000313" key="2">
    <source>
        <dbReference type="EMBL" id="SHI97430.1"/>
    </source>
</evidence>
<gene>
    <name evidence="2" type="ORF">SAMN04488513_102442</name>
</gene>
<dbReference type="EMBL" id="FQYU01000002">
    <property type="protein sequence ID" value="SHI97430.1"/>
    <property type="molecule type" value="Genomic_DNA"/>
</dbReference>
<dbReference type="STRING" id="192903.SAMN04488513_102442"/>
<dbReference type="Proteomes" id="UP000184543">
    <property type="component" value="Unassembled WGS sequence"/>
</dbReference>
<dbReference type="Pfam" id="PF13858">
    <property type="entry name" value="DUF4199"/>
    <property type="match status" value="1"/>
</dbReference>
<accession>A0A1M6FIA4</accession>
<dbReference type="InterPro" id="IPR025250">
    <property type="entry name" value="DUF4199"/>
</dbReference>
<name>A0A1M6FIA4_9FLAO</name>
<keyword evidence="1" id="KW-0812">Transmembrane</keyword>
<keyword evidence="1" id="KW-0472">Membrane</keyword>
<feature type="transmembrane region" description="Helical" evidence="1">
    <location>
        <begin position="44"/>
        <end position="63"/>
    </location>
</feature>
<evidence type="ECO:0000256" key="1">
    <source>
        <dbReference type="SAM" id="Phobius"/>
    </source>
</evidence>
<dbReference type="OrthoDB" id="1122768at2"/>
<sequence>MEDNQPKTGKIALKYGLIIGIIGIVFNLMLYSQDLHYQIDIKRILFTIGLGLIFIVVGSIIGIKEFKKQNNGYVSFGEGMKIGIGMALISGIIGIIFSFVLTKVIDPEMEQKAIEYATNMMLESGMDPEAIDKQMESQKNPNVLWKVAGGLIFNLFIGFVGSLFPALILKKQKPEY</sequence>
<reference evidence="3" key="1">
    <citation type="submission" date="2016-11" db="EMBL/GenBank/DDBJ databases">
        <authorList>
            <person name="Varghese N."/>
            <person name="Submissions S."/>
        </authorList>
    </citation>
    <scope>NUCLEOTIDE SEQUENCE [LARGE SCALE GENOMIC DNA]</scope>
    <source>
        <strain evidence="3">DSM 19858</strain>
    </source>
</reference>
<evidence type="ECO:0008006" key="4">
    <source>
        <dbReference type="Google" id="ProtNLM"/>
    </source>
</evidence>
<feature type="transmembrane region" description="Helical" evidence="1">
    <location>
        <begin position="12"/>
        <end position="32"/>
    </location>
</feature>
<keyword evidence="3" id="KW-1185">Reference proteome</keyword>
<dbReference type="RefSeq" id="WP_072991176.1">
    <property type="nucleotide sequence ID" value="NZ_FQYU01000002.1"/>
</dbReference>
<feature type="transmembrane region" description="Helical" evidence="1">
    <location>
        <begin position="84"/>
        <end position="105"/>
    </location>
</feature>